<name>A0A9D1L2P3_9FIRM</name>
<reference evidence="2" key="1">
    <citation type="submission" date="2020-10" db="EMBL/GenBank/DDBJ databases">
        <authorList>
            <person name="Gilroy R."/>
        </authorList>
    </citation>
    <scope>NUCLEOTIDE SEQUENCE</scope>
    <source>
        <strain evidence="2">1063</strain>
    </source>
</reference>
<comment type="caution">
    <text evidence="2">The sequence shown here is derived from an EMBL/GenBank/DDBJ whole genome shotgun (WGS) entry which is preliminary data.</text>
</comment>
<dbReference type="GO" id="GO:0005737">
    <property type="term" value="C:cytoplasm"/>
    <property type="evidence" value="ECO:0007669"/>
    <property type="project" value="TreeGrafter"/>
</dbReference>
<reference evidence="2" key="2">
    <citation type="journal article" date="2021" name="PeerJ">
        <title>Extensive microbial diversity within the chicken gut microbiome revealed by metagenomics and culture.</title>
        <authorList>
            <person name="Gilroy R."/>
            <person name="Ravi A."/>
            <person name="Getino M."/>
            <person name="Pursley I."/>
            <person name="Horton D.L."/>
            <person name="Alikhan N.F."/>
            <person name="Baker D."/>
            <person name="Gharbi K."/>
            <person name="Hall N."/>
            <person name="Watson M."/>
            <person name="Adriaenssens E.M."/>
            <person name="Foster-Nyarko E."/>
            <person name="Jarju S."/>
            <person name="Secka A."/>
            <person name="Antonio M."/>
            <person name="Oren A."/>
            <person name="Chaudhuri R.R."/>
            <person name="La Ragione R."/>
            <person name="Hildebrand F."/>
            <person name="Pallen M.J."/>
        </authorList>
    </citation>
    <scope>NUCLEOTIDE SEQUENCE</scope>
    <source>
        <strain evidence="2">1063</strain>
    </source>
</reference>
<dbReference type="PANTHER" id="PTHR43830">
    <property type="entry name" value="PROTEIN PSP1"/>
    <property type="match status" value="1"/>
</dbReference>
<dbReference type="InterPro" id="IPR047767">
    <property type="entry name" value="PSP1-like"/>
</dbReference>
<evidence type="ECO:0000259" key="1">
    <source>
        <dbReference type="PROSITE" id="PS51411"/>
    </source>
</evidence>
<accession>A0A9D1L2P3</accession>
<organism evidence="2 3">
    <name type="scientific">Candidatus Limadaptatus stercorigallinarum</name>
    <dbReference type="NCBI Taxonomy" id="2840845"/>
    <lineage>
        <taxon>Bacteria</taxon>
        <taxon>Bacillati</taxon>
        <taxon>Bacillota</taxon>
        <taxon>Clostridia</taxon>
        <taxon>Eubacteriales</taxon>
        <taxon>Candidatus Limadaptatus</taxon>
    </lineage>
</organism>
<proteinExistence type="predicted"/>
<evidence type="ECO:0000313" key="2">
    <source>
        <dbReference type="EMBL" id="HIU21142.1"/>
    </source>
</evidence>
<dbReference type="InterPro" id="IPR007557">
    <property type="entry name" value="PSP1_C"/>
</dbReference>
<dbReference type="PROSITE" id="PS51411">
    <property type="entry name" value="PSP1_C"/>
    <property type="match status" value="1"/>
</dbReference>
<dbReference type="Pfam" id="PF04468">
    <property type="entry name" value="PSP1"/>
    <property type="match status" value="1"/>
</dbReference>
<sequence length="282" mass="31830">MAIIVGVKFRNTNKIYYFDPAGIEFSEGDGVIVETARGLEYGTVSIPNRDVEEKEIVSPLKSVVRKATPDDDKKLEKNLADRAPALRVIREKAAELGLNMKLVDAEYTFDRSKLIFYFTADGRVDFRELVRTLASIFKVRIELRQIYERDDTKMRGALAACGRPCCCTTHLPDFEKVSIKMAKIQGLSLNPQKISGVCGRLLCCLKYENDYYSEVYKQMPKVGSKVHTADGDGVVESNDLIKQTSRVRVLTKDGSYDVRTYKLEELQTTAKQTEPEGDDTEE</sequence>
<protein>
    <submittedName>
        <fullName evidence="2">Stage 0 sporulation family protein</fullName>
    </submittedName>
</protein>
<dbReference type="Proteomes" id="UP000824088">
    <property type="component" value="Unassembled WGS sequence"/>
</dbReference>
<evidence type="ECO:0000313" key="3">
    <source>
        <dbReference type="Proteomes" id="UP000824088"/>
    </source>
</evidence>
<gene>
    <name evidence="2" type="ORF">IAD51_02740</name>
</gene>
<dbReference type="AlphaFoldDB" id="A0A9D1L2P3"/>
<dbReference type="PANTHER" id="PTHR43830:SF3">
    <property type="entry name" value="PROTEIN PSP1"/>
    <property type="match status" value="1"/>
</dbReference>
<feature type="domain" description="PSP1 C-terminal" evidence="1">
    <location>
        <begin position="61"/>
        <end position="146"/>
    </location>
</feature>
<dbReference type="EMBL" id="DVMN01000049">
    <property type="protein sequence ID" value="HIU21142.1"/>
    <property type="molecule type" value="Genomic_DNA"/>
</dbReference>
<dbReference type="NCBIfam" id="NF041131">
    <property type="entry name" value="RicT_YaaT_fam"/>
    <property type="match status" value="1"/>
</dbReference>